<evidence type="ECO:0000313" key="2">
    <source>
        <dbReference type="Proteomes" id="UP001055879"/>
    </source>
</evidence>
<accession>A0ACB8Z7G0</accession>
<dbReference type="Proteomes" id="UP001055879">
    <property type="component" value="Linkage Group LG11"/>
</dbReference>
<dbReference type="EMBL" id="CM042057">
    <property type="protein sequence ID" value="KAI3693406.1"/>
    <property type="molecule type" value="Genomic_DNA"/>
</dbReference>
<sequence>MTLPSTKPLVAIPVISPSPSIKRRGSKSPPRYRSKRLRKPSVHPHSPSTDSQKSAEVELPPPGPRGSAKSTPTSSKSSQKGLVVQTGSHNIPSSPFLLEVEDESVSSPGQHSITPMPISYSAYPSLVAESPLFGTSLICRIPYSASLSPFRQFSFLPIAPLSVRSFMSNPLDLTYFLIPNNLLTMGMEASFFEKIYTWSKCD</sequence>
<organism evidence="1 2">
    <name type="scientific">Arctium lappa</name>
    <name type="common">Greater burdock</name>
    <name type="synonym">Lappa major</name>
    <dbReference type="NCBI Taxonomy" id="4217"/>
    <lineage>
        <taxon>Eukaryota</taxon>
        <taxon>Viridiplantae</taxon>
        <taxon>Streptophyta</taxon>
        <taxon>Embryophyta</taxon>
        <taxon>Tracheophyta</taxon>
        <taxon>Spermatophyta</taxon>
        <taxon>Magnoliopsida</taxon>
        <taxon>eudicotyledons</taxon>
        <taxon>Gunneridae</taxon>
        <taxon>Pentapetalae</taxon>
        <taxon>asterids</taxon>
        <taxon>campanulids</taxon>
        <taxon>Asterales</taxon>
        <taxon>Asteraceae</taxon>
        <taxon>Carduoideae</taxon>
        <taxon>Cardueae</taxon>
        <taxon>Arctiinae</taxon>
        <taxon>Arctium</taxon>
    </lineage>
</organism>
<proteinExistence type="predicted"/>
<reference evidence="1 2" key="2">
    <citation type="journal article" date="2022" name="Mol. Ecol. Resour.">
        <title>The genomes of chicory, endive, great burdock and yacon provide insights into Asteraceae paleo-polyploidization history and plant inulin production.</title>
        <authorList>
            <person name="Fan W."/>
            <person name="Wang S."/>
            <person name="Wang H."/>
            <person name="Wang A."/>
            <person name="Jiang F."/>
            <person name="Liu H."/>
            <person name="Zhao H."/>
            <person name="Xu D."/>
            <person name="Zhang Y."/>
        </authorList>
    </citation>
    <scope>NUCLEOTIDE SEQUENCE [LARGE SCALE GENOMIC DNA]</scope>
    <source>
        <strain evidence="2">cv. Niubang</strain>
    </source>
</reference>
<gene>
    <name evidence="1" type="ORF">L6452_33241</name>
</gene>
<keyword evidence="2" id="KW-1185">Reference proteome</keyword>
<name>A0ACB8Z7G0_ARCLA</name>
<evidence type="ECO:0000313" key="1">
    <source>
        <dbReference type="EMBL" id="KAI3693406.1"/>
    </source>
</evidence>
<protein>
    <submittedName>
        <fullName evidence="1">Uncharacterized protein</fullName>
    </submittedName>
</protein>
<comment type="caution">
    <text evidence="1">The sequence shown here is derived from an EMBL/GenBank/DDBJ whole genome shotgun (WGS) entry which is preliminary data.</text>
</comment>
<reference evidence="2" key="1">
    <citation type="journal article" date="2022" name="Mol. Ecol. Resour.">
        <title>The genomes of chicory, endive, great burdock and yacon provide insights into Asteraceae palaeo-polyploidization history and plant inulin production.</title>
        <authorList>
            <person name="Fan W."/>
            <person name="Wang S."/>
            <person name="Wang H."/>
            <person name="Wang A."/>
            <person name="Jiang F."/>
            <person name="Liu H."/>
            <person name="Zhao H."/>
            <person name="Xu D."/>
            <person name="Zhang Y."/>
        </authorList>
    </citation>
    <scope>NUCLEOTIDE SEQUENCE [LARGE SCALE GENOMIC DNA]</scope>
    <source>
        <strain evidence="2">cv. Niubang</strain>
    </source>
</reference>